<evidence type="ECO:0000313" key="2">
    <source>
        <dbReference type="EMBL" id="OGF68207.1"/>
    </source>
</evidence>
<comment type="caution">
    <text evidence="2">The sequence shown here is derived from an EMBL/GenBank/DDBJ whole genome shotgun (WGS) entry which is preliminary data.</text>
</comment>
<dbReference type="EMBL" id="MFGW01000010">
    <property type="protein sequence ID" value="OGF68207.1"/>
    <property type="molecule type" value="Genomic_DNA"/>
</dbReference>
<evidence type="ECO:0008006" key="4">
    <source>
        <dbReference type="Google" id="ProtNLM"/>
    </source>
</evidence>
<dbReference type="Proteomes" id="UP000178943">
    <property type="component" value="Unassembled WGS sequence"/>
</dbReference>
<sequence length="355" mass="40271">MKKLCIVFLAVFFVSCSTLIKDGVYELSVENVNFTLELPCKDENTAKFKDFQNALYNETKLKLEDLSPEELVLGKLTIDNKTDSYLQEGSSPLKIVLNNDDNKTIEGIPAERMFQMLRNAAQEKGKSVQIRYTSGIKEYAHSFFGEKLLIEILEKDEIAQKIMTIRSELGTLSLEALPAVLIVKVQFQNEGEKEIKNKAKSPYYGLNVTKKSRDVADGFPLVIAMEKLQKMIEQKMNAEKKDTSKYNSYVYLYNSCAEVIRDGLKEKDEVIRKGETSVDYFVVENAIRDEVASIGLKGGDFANAGEELRKKMIEGYSMPVNPKTKSVAYFGFPKYNAVEVKKIYLNIGQLVEEMR</sequence>
<organism evidence="2 3">
    <name type="scientific">Candidatus Fischerbacteria bacterium RBG_13_37_8</name>
    <dbReference type="NCBI Taxonomy" id="1817863"/>
    <lineage>
        <taxon>Bacteria</taxon>
        <taxon>Candidatus Fischeribacteriota</taxon>
    </lineage>
</organism>
<feature type="signal peptide" evidence="1">
    <location>
        <begin position="1"/>
        <end position="20"/>
    </location>
</feature>
<dbReference type="PROSITE" id="PS51257">
    <property type="entry name" value="PROKAR_LIPOPROTEIN"/>
    <property type="match status" value="1"/>
</dbReference>
<gene>
    <name evidence="2" type="ORF">A2Y62_05485</name>
</gene>
<evidence type="ECO:0000313" key="3">
    <source>
        <dbReference type="Proteomes" id="UP000178943"/>
    </source>
</evidence>
<reference evidence="2 3" key="1">
    <citation type="journal article" date="2016" name="Nat. Commun.">
        <title>Thousands of microbial genomes shed light on interconnected biogeochemical processes in an aquifer system.</title>
        <authorList>
            <person name="Anantharaman K."/>
            <person name="Brown C.T."/>
            <person name="Hug L.A."/>
            <person name="Sharon I."/>
            <person name="Castelle C.J."/>
            <person name="Probst A.J."/>
            <person name="Thomas B.C."/>
            <person name="Singh A."/>
            <person name="Wilkins M.J."/>
            <person name="Karaoz U."/>
            <person name="Brodie E.L."/>
            <person name="Williams K.H."/>
            <person name="Hubbard S.S."/>
            <person name="Banfield J.F."/>
        </authorList>
    </citation>
    <scope>NUCLEOTIDE SEQUENCE [LARGE SCALE GENOMIC DNA]</scope>
</reference>
<evidence type="ECO:0000256" key="1">
    <source>
        <dbReference type="SAM" id="SignalP"/>
    </source>
</evidence>
<keyword evidence="1" id="KW-0732">Signal</keyword>
<dbReference type="STRING" id="1817863.A2Y62_05485"/>
<feature type="chain" id="PRO_5009522119" description="Lipoprotein" evidence="1">
    <location>
        <begin position="21"/>
        <end position="355"/>
    </location>
</feature>
<name>A0A1F5VY45_9BACT</name>
<dbReference type="AlphaFoldDB" id="A0A1F5VY45"/>
<protein>
    <recommendedName>
        <fullName evidence="4">Lipoprotein</fullName>
    </recommendedName>
</protein>
<proteinExistence type="predicted"/>
<accession>A0A1F5VY45</accession>